<protein>
    <submittedName>
        <fullName evidence="2">Uncharacterized protein</fullName>
    </submittedName>
</protein>
<sequence length="167" mass="18395">TRATNRSSNRQTCPIRPNVESAELYNSGLGKNLQLQPEHGSFTQGQALNLGEGGTASITRRPIATTGEKPRHAISSRVFKLMDTCCDNQDSSVVEKVILSEKNIFSLCNMLTAGSAKSSDGQRMIDFAKLDRRESMVIGFYGSKEIMLDIFRELGIAAEDSTWSQMK</sequence>
<evidence type="ECO:0000313" key="3">
    <source>
        <dbReference type="Proteomes" id="UP001605036"/>
    </source>
</evidence>
<evidence type="ECO:0000256" key="1">
    <source>
        <dbReference type="SAM" id="MobiDB-lite"/>
    </source>
</evidence>
<gene>
    <name evidence="2" type="ORF">R1flu_017477</name>
</gene>
<dbReference type="Proteomes" id="UP001605036">
    <property type="component" value="Unassembled WGS sequence"/>
</dbReference>
<feature type="non-terminal residue" evidence="2">
    <location>
        <position position="167"/>
    </location>
</feature>
<evidence type="ECO:0000313" key="2">
    <source>
        <dbReference type="EMBL" id="KAL2649349.1"/>
    </source>
</evidence>
<dbReference type="EMBL" id="JBHFFA010000001">
    <property type="protein sequence ID" value="KAL2649349.1"/>
    <property type="molecule type" value="Genomic_DNA"/>
</dbReference>
<organism evidence="2 3">
    <name type="scientific">Riccia fluitans</name>
    <dbReference type="NCBI Taxonomy" id="41844"/>
    <lineage>
        <taxon>Eukaryota</taxon>
        <taxon>Viridiplantae</taxon>
        <taxon>Streptophyta</taxon>
        <taxon>Embryophyta</taxon>
        <taxon>Marchantiophyta</taxon>
        <taxon>Marchantiopsida</taxon>
        <taxon>Marchantiidae</taxon>
        <taxon>Marchantiales</taxon>
        <taxon>Ricciaceae</taxon>
        <taxon>Riccia</taxon>
    </lineage>
</organism>
<dbReference type="AlphaFoldDB" id="A0ABD1ZD30"/>
<reference evidence="2 3" key="1">
    <citation type="submission" date="2024-09" db="EMBL/GenBank/DDBJ databases">
        <title>Chromosome-scale assembly of Riccia fluitans.</title>
        <authorList>
            <person name="Paukszto L."/>
            <person name="Sawicki J."/>
            <person name="Karawczyk K."/>
            <person name="Piernik-Szablinska J."/>
            <person name="Szczecinska M."/>
            <person name="Mazdziarz M."/>
        </authorList>
    </citation>
    <scope>NUCLEOTIDE SEQUENCE [LARGE SCALE GENOMIC DNA]</scope>
    <source>
        <strain evidence="2">Rf_01</strain>
        <tissue evidence="2">Aerial parts of the thallus</tissue>
    </source>
</reference>
<proteinExistence type="predicted"/>
<comment type="caution">
    <text evidence="2">The sequence shown here is derived from an EMBL/GenBank/DDBJ whole genome shotgun (WGS) entry which is preliminary data.</text>
</comment>
<feature type="region of interest" description="Disordered" evidence="1">
    <location>
        <begin position="44"/>
        <end position="69"/>
    </location>
</feature>
<name>A0ABD1ZD30_9MARC</name>
<feature type="non-terminal residue" evidence="2">
    <location>
        <position position="1"/>
    </location>
</feature>
<keyword evidence="3" id="KW-1185">Reference proteome</keyword>
<accession>A0ABD1ZD30</accession>